<dbReference type="InterPro" id="IPR027417">
    <property type="entry name" value="P-loop_NTPase"/>
</dbReference>
<dbReference type="Proteomes" id="UP000011777">
    <property type="component" value="Unassembled WGS sequence"/>
</dbReference>
<dbReference type="SMART" id="SM00487">
    <property type="entry name" value="DEXDc"/>
    <property type="match status" value="1"/>
</dbReference>
<sequence length="589" mass="67246">MFRINQCVKLVSQTLPKEWKTTPTTITFTRGGRFIAKAKRHPKQKPPQRGSLETKVFGEGKFAQLHNKTGTTKVETQINNFDQLKIFPIVRQAMLNEIRSQYNLKGRDAKDITIKPTVVQTAAIRKLTQSRKVNPKLKIDEDEYNAMTDAERIQYELKYGNEVEKTRVFTIAAETGSGKTWSYLAPLLSKLKEDDMAMWKADEQKYQDFKKAHQVRSMILVPTNELVEQVYDVLKRVNQFELPEGENLKVSENYQAFSDLEENRRLRLSIKKLNQGDPPVDLFRYVEEYGKIDVLVTTPGKITAFSKLENINRPFRIFTNLRYCVLDEADTLFDDSFEKNTTDVITHLPKLLELILVSATIPKAFEKKISKLFPDTSALIRVTTPSLHRIPRSIKVMTIDADESPYNGSKPRALGQAIYAISNDSTEAGHVKRIIVFVNEKSEVDGIVESLITKYKVRPQDICGVSGLVKINERRYMLEPFLNPAEKIGESSDDSKVKILVTTDLLARGLNFQSVRNVILLGLPRSSVDLVHRLGRTGRMHQQGRVFIILDKRDKKSWIKGLAGAVSKTPRNNNQFDIGNYLLILRNIM</sequence>
<dbReference type="InterPro" id="IPR011545">
    <property type="entry name" value="DEAD/DEAH_box_helicase_dom"/>
</dbReference>
<keyword evidence="1 6" id="KW-0547">Nucleotide-binding</keyword>
<feature type="domain" description="Helicase C-terminal" evidence="8">
    <location>
        <begin position="413"/>
        <end position="589"/>
    </location>
</feature>
<dbReference type="eggNOG" id="KOG0335">
    <property type="taxonomic scope" value="Eukaryota"/>
</dbReference>
<protein>
    <recommendedName>
        <fullName evidence="6">ATP-dependent RNA helicase</fullName>
        <ecNumber evidence="6">3.6.4.13</ecNumber>
    </recommendedName>
</protein>
<organism evidence="9 10">
    <name type="scientific">Candida maltosa (strain Xu316)</name>
    <name type="common">Yeast</name>
    <dbReference type="NCBI Taxonomy" id="1245528"/>
    <lineage>
        <taxon>Eukaryota</taxon>
        <taxon>Fungi</taxon>
        <taxon>Dikarya</taxon>
        <taxon>Ascomycota</taxon>
        <taxon>Saccharomycotina</taxon>
        <taxon>Pichiomycetes</taxon>
        <taxon>Debaryomycetaceae</taxon>
        <taxon>Candida/Lodderomyces clade</taxon>
        <taxon>Candida</taxon>
    </lineage>
</organism>
<dbReference type="SUPFAM" id="SSF52540">
    <property type="entry name" value="P-loop containing nucleoside triphosphate hydrolases"/>
    <property type="match status" value="1"/>
</dbReference>
<evidence type="ECO:0000256" key="5">
    <source>
        <dbReference type="ARBA" id="ARBA00022884"/>
    </source>
</evidence>
<dbReference type="GO" id="GO:0005524">
    <property type="term" value="F:ATP binding"/>
    <property type="evidence" value="ECO:0007669"/>
    <property type="project" value="UniProtKB-UniRule"/>
</dbReference>
<dbReference type="STRING" id="1245528.M3HRX7"/>
<dbReference type="OMA" id="HSTIDFI"/>
<evidence type="ECO:0000256" key="2">
    <source>
        <dbReference type="ARBA" id="ARBA00022801"/>
    </source>
</evidence>
<dbReference type="SMART" id="SM00490">
    <property type="entry name" value="HELICc"/>
    <property type="match status" value="1"/>
</dbReference>
<dbReference type="Pfam" id="PF00270">
    <property type="entry name" value="DEAD"/>
    <property type="match status" value="1"/>
</dbReference>
<dbReference type="OrthoDB" id="10256233at2759"/>
<keyword evidence="3 6" id="KW-0347">Helicase</keyword>
<dbReference type="AlphaFoldDB" id="M3HRX7"/>
<evidence type="ECO:0000313" key="10">
    <source>
        <dbReference type="Proteomes" id="UP000011777"/>
    </source>
</evidence>
<evidence type="ECO:0000256" key="3">
    <source>
        <dbReference type="ARBA" id="ARBA00022806"/>
    </source>
</evidence>
<keyword evidence="5 6" id="KW-0694">RNA-binding</keyword>
<dbReference type="EC" id="3.6.4.13" evidence="6"/>
<reference evidence="9 10" key="1">
    <citation type="submission" date="2013-02" db="EMBL/GenBank/DDBJ databases">
        <title>Genome sequence of Candida maltosa Xu316, a potential industrial strain for xylitol and ethanol production.</title>
        <authorList>
            <person name="Yu J."/>
            <person name="Wang Q."/>
            <person name="Geng X."/>
            <person name="Bao W."/>
            <person name="He P."/>
            <person name="Cai J."/>
        </authorList>
    </citation>
    <scope>NUCLEOTIDE SEQUENCE [LARGE SCALE GENOMIC DNA]</scope>
    <source>
        <strain evidence="10">Xu316</strain>
    </source>
</reference>
<dbReference type="CDD" id="cd18787">
    <property type="entry name" value="SF2_C_DEAD"/>
    <property type="match status" value="1"/>
</dbReference>
<accession>M3HRX7</accession>
<evidence type="ECO:0000256" key="1">
    <source>
        <dbReference type="ARBA" id="ARBA00022741"/>
    </source>
</evidence>
<dbReference type="GO" id="GO:0003724">
    <property type="term" value="F:RNA helicase activity"/>
    <property type="evidence" value="ECO:0007669"/>
    <property type="project" value="UniProtKB-EC"/>
</dbReference>
<dbReference type="InterPro" id="IPR014001">
    <property type="entry name" value="Helicase_ATP-bd"/>
</dbReference>
<dbReference type="InterPro" id="IPR001650">
    <property type="entry name" value="Helicase_C-like"/>
</dbReference>
<dbReference type="PROSITE" id="PS51194">
    <property type="entry name" value="HELICASE_CTER"/>
    <property type="match status" value="1"/>
</dbReference>
<evidence type="ECO:0000256" key="6">
    <source>
        <dbReference type="RuleBase" id="RU365068"/>
    </source>
</evidence>
<dbReference type="HOGENOM" id="CLU_003041_18_0_1"/>
<gene>
    <name evidence="9" type="ORF">G210_4645</name>
</gene>
<evidence type="ECO:0000259" key="7">
    <source>
        <dbReference type="PROSITE" id="PS51192"/>
    </source>
</evidence>
<keyword evidence="2 6" id="KW-0378">Hydrolase</keyword>
<comment type="function">
    <text evidence="6">RNA helicase.</text>
</comment>
<comment type="catalytic activity">
    <reaction evidence="6">
        <text>ATP + H2O = ADP + phosphate + H(+)</text>
        <dbReference type="Rhea" id="RHEA:13065"/>
        <dbReference type="ChEBI" id="CHEBI:15377"/>
        <dbReference type="ChEBI" id="CHEBI:15378"/>
        <dbReference type="ChEBI" id="CHEBI:30616"/>
        <dbReference type="ChEBI" id="CHEBI:43474"/>
        <dbReference type="ChEBI" id="CHEBI:456216"/>
        <dbReference type="EC" id="3.6.4.13"/>
    </reaction>
</comment>
<dbReference type="PROSITE" id="PS51192">
    <property type="entry name" value="HELICASE_ATP_BIND_1"/>
    <property type="match status" value="1"/>
</dbReference>
<name>M3HRX7_CANMX</name>
<comment type="similarity">
    <text evidence="6">Belongs to the DEAD box helicase family.</text>
</comment>
<dbReference type="GO" id="GO:0016787">
    <property type="term" value="F:hydrolase activity"/>
    <property type="evidence" value="ECO:0007669"/>
    <property type="project" value="UniProtKB-KW"/>
</dbReference>
<dbReference type="Pfam" id="PF00271">
    <property type="entry name" value="Helicase_C"/>
    <property type="match status" value="1"/>
</dbReference>
<dbReference type="Gene3D" id="3.40.50.300">
    <property type="entry name" value="P-loop containing nucleotide triphosphate hydrolases"/>
    <property type="match status" value="2"/>
</dbReference>
<keyword evidence="10" id="KW-1185">Reference proteome</keyword>
<feature type="domain" description="Helicase ATP-binding" evidence="7">
    <location>
        <begin position="160"/>
        <end position="379"/>
    </location>
</feature>
<dbReference type="GO" id="GO:0003723">
    <property type="term" value="F:RNA binding"/>
    <property type="evidence" value="ECO:0007669"/>
    <property type="project" value="UniProtKB-UniRule"/>
</dbReference>
<dbReference type="PANTHER" id="PTHR24031">
    <property type="entry name" value="RNA HELICASE"/>
    <property type="match status" value="1"/>
</dbReference>
<evidence type="ECO:0000256" key="4">
    <source>
        <dbReference type="ARBA" id="ARBA00022840"/>
    </source>
</evidence>
<evidence type="ECO:0000259" key="8">
    <source>
        <dbReference type="PROSITE" id="PS51194"/>
    </source>
</evidence>
<keyword evidence="4 6" id="KW-0067">ATP-binding</keyword>
<comment type="domain">
    <text evidence="6">The Q motif is unique to and characteristic of the DEAD box family of RNA helicases and controls ATP binding and hydrolysis.</text>
</comment>
<evidence type="ECO:0000313" key="9">
    <source>
        <dbReference type="EMBL" id="EMG50312.1"/>
    </source>
</evidence>
<proteinExistence type="inferred from homology"/>
<dbReference type="EMBL" id="AOGT01000304">
    <property type="protein sequence ID" value="EMG50312.1"/>
    <property type="molecule type" value="Genomic_DNA"/>
</dbReference>
<comment type="caution">
    <text evidence="9">The sequence shown here is derived from an EMBL/GenBank/DDBJ whole genome shotgun (WGS) entry which is preliminary data.</text>
</comment>